<gene>
    <name evidence="2" type="ORF">PXC00_13095</name>
</gene>
<dbReference type="RefSeq" id="WP_275844173.1">
    <property type="nucleotide sequence ID" value="NZ_CP135996.1"/>
</dbReference>
<dbReference type="Gene3D" id="3.40.50.10400">
    <property type="entry name" value="Hypothetical protein PA1492"/>
    <property type="match status" value="1"/>
</dbReference>
<accession>A0AA97DA47</accession>
<dbReference type="KEGG" id="carl:PXC00_13095"/>
<dbReference type="EMBL" id="CP135996">
    <property type="protein sequence ID" value="WOC32114.1"/>
    <property type="molecule type" value="Genomic_DNA"/>
</dbReference>
<dbReference type="InterPro" id="IPR056670">
    <property type="entry name" value="DUF7768"/>
</dbReference>
<evidence type="ECO:0000313" key="3">
    <source>
        <dbReference type="Proteomes" id="UP001300604"/>
    </source>
</evidence>
<reference evidence="2" key="2">
    <citation type="submission" date="2024-06" db="EMBL/GenBank/DDBJ databases">
        <title>Caproicibacterium argilliputei sp. nov, a novel caproic acid producing anaerobic bacterium isolated from pit mud.</title>
        <authorList>
            <person name="Xia S."/>
        </authorList>
    </citation>
    <scope>NUCLEOTIDE SEQUENCE</scope>
    <source>
        <strain evidence="2">ZCY20-5</strain>
    </source>
</reference>
<evidence type="ECO:0000313" key="2">
    <source>
        <dbReference type="EMBL" id="WOC32114.1"/>
    </source>
</evidence>
<feature type="domain" description="DUF7768" evidence="1">
    <location>
        <begin position="5"/>
        <end position="101"/>
    </location>
</feature>
<keyword evidence="3" id="KW-1185">Reference proteome</keyword>
<sequence length="187" mass="20665">MSENKLVYICSPYAGDVANNVKFAKAACRYAIRQNCTPVAVHLLYPQILDDAVPAERETGIRMGLRILEAADELWLCSSRISEGMRAELAAAKRLGIPVKEISEAEIKGGLSMNQYGVWAVRSANSVCGAAQSWCKHNGEPVKFDTYEQAAAHAKSLNDNAYSPNVHYYPKEIEPELRQYPGMSLKL</sequence>
<reference evidence="2" key="1">
    <citation type="submission" date="2023-09" db="EMBL/GenBank/DDBJ databases">
        <authorList>
            <person name="Zeng C."/>
        </authorList>
    </citation>
    <scope>NUCLEOTIDE SEQUENCE</scope>
    <source>
        <strain evidence="2">ZCY20-5</strain>
    </source>
</reference>
<dbReference type="Pfam" id="PF24963">
    <property type="entry name" value="DUF7768"/>
    <property type="match status" value="1"/>
</dbReference>
<protein>
    <submittedName>
        <fullName evidence="2">DUF4406 domain-containing protein</fullName>
    </submittedName>
</protein>
<dbReference type="AlphaFoldDB" id="A0AA97DA47"/>
<evidence type="ECO:0000259" key="1">
    <source>
        <dbReference type="Pfam" id="PF24963"/>
    </source>
</evidence>
<name>A0AA97DA47_9FIRM</name>
<dbReference type="Proteomes" id="UP001300604">
    <property type="component" value="Chromosome"/>
</dbReference>
<organism evidence="2 3">
    <name type="scientific">Caproicibacterium argilliputei</name>
    <dbReference type="NCBI Taxonomy" id="3030016"/>
    <lineage>
        <taxon>Bacteria</taxon>
        <taxon>Bacillati</taxon>
        <taxon>Bacillota</taxon>
        <taxon>Clostridia</taxon>
        <taxon>Eubacteriales</taxon>
        <taxon>Oscillospiraceae</taxon>
        <taxon>Caproicibacterium</taxon>
    </lineage>
</organism>
<proteinExistence type="predicted"/>